<gene>
    <name evidence="1" type="ORF">SAMN04489740_1985</name>
</gene>
<protein>
    <recommendedName>
        <fullName evidence="3">SipW-cognate class signal peptide</fullName>
    </recommendedName>
</protein>
<dbReference type="EMBL" id="FNTV01000001">
    <property type="protein sequence ID" value="SEE63381.1"/>
    <property type="molecule type" value="Genomic_DNA"/>
</dbReference>
<evidence type="ECO:0000313" key="1">
    <source>
        <dbReference type="EMBL" id="SEE63381.1"/>
    </source>
</evidence>
<accession>A0A1H5KH05</accession>
<evidence type="ECO:0008006" key="3">
    <source>
        <dbReference type="Google" id="ProtNLM"/>
    </source>
</evidence>
<organism evidence="1 2">
    <name type="scientific">Arthrobacter alpinus</name>
    <dbReference type="NCBI Taxonomy" id="656366"/>
    <lineage>
        <taxon>Bacteria</taxon>
        <taxon>Bacillati</taxon>
        <taxon>Actinomycetota</taxon>
        <taxon>Actinomycetes</taxon>
        <taxon>Micrococcales</taxon>
        <taxon>Micrococcaceae</taxon>
        <taxon>Arthrobacter</taxon>
    </lineage>
</organism>
<sequence length="182" mass="18351">MLVVLLASAQGTAALLRAQSELTPGTITTGKLAIKAGNGSSSDTDYVFSDLNNGALVPGGYRQAPLTISNAGNVAMTYSLTGASSAPSAPTQADIYLAATVDLTVYAVGGSAACQPGVLSPGTVLYQGKPSSTATFAPRHLTAQGIGSAEVLCVRISLPQNADQRAAGGKLRLVLSWRGDQA</sequence>
<name>A0A1H5KH05_9MICC</name>
<dbReference type="Proteomes" id="UP000182725">
    <property type="component" value="Unassembled WGS sequence"/>
</dbReference>
<dbReference type="AlphaFoldDB" id="A0A1H5KH05"/>
<proteinExistence type="predicted"/>
<evidence type="ECO:0000313" key="2">
    <source>
        <dbReference type="Proteomes" id="UP000182725"/>
    </source>
</evidence>
<reference evidence="1 2" key="1">
    <citation type="submission" date="2016-10" db="EMBL/GenBank/DDBJ databases">
        <authorList>
            <person name="de Groot N.N."/>
        </authorList>
    </citation>
    <scope>NUCLEOTIDE SEQUENCE [LARGE SCALE GENOMIC DNA]</scope>
    <source>
        <strain evidence="1 2">DSM 22274</strain>
    </source>
</reference>